<proteinExistence type="predicted"/>
<protein>
    <submittedName>
        <fullName evidence="1">Uncharacterized protein</fullName>
    </submittedName>
</protein>
<accession>A0A9W9HLK2</accession>
<dbReference type="AlphaFoldDB" id="A0A9W9HLK2"/>
<comment type="caution">
    <text evidence="1">The sequence shown here is derived from an EMBL/GenBank/DDBJ whole genome shotgun (WGS) entry which is preliminary data.</text>
</comment>
<evidence type="ECO:0000313" key="2">
    <source>
        <dbReference type="Proteomes" id="UP001146351"/>
    </source>
</evidence>
<reference evidence="1" key="1">
    <citation type="submission" date="2022-11" db="EMBL/GenBank/DDBJ databases">
        <authorList>
            <person name="Petersen C."/>
        </authorList>
    </citation>
    <scope>NUCLEOTIDE SEQUENCE</scope>
    <source>
        <strain evidence="1">IBT 21917</strain>
    </source>
</reference>
<dbReference type="Proteomes" id="UP001146351">
    <property type="component" value="Unassembled WGS sequence"/>
</dbReference>
<reference evidence="1" key="2">
    <citation type="journal article" date="2023" name="IMA Fungus">
        <title>Comparative genomic study of the Penicillium genus elucidates a diverse pangenome and 15 lateral gene transfer events.</title>
        <authorList>
            <person name="Petersen C."/>
            <person name="Sorensen T."/>
            <person name="Nielsen M.R."/>
            <person name="Sondergaard T.E."/>
            <person name="Sorensen J.L."/>
            <person name="Fitzpatrick D.A."/>
            <person name="Frisvad J.C."/>
            <person name="Nielsen K.L."/>
        </authorList>
    </citation>
    <scope>NUCLEOTIDE SEQUENCE</scope>
    <source>
        <strain evidence="1">IBT 21917</strain>
    </source>
</reference>
<organism evidence="1 2">
    <name type="scientific">Penicillium capsulatum</name>
    <dbReference type="NCBI Taxonomy" id="69766"/>
    <lineage>
        <taxon>Eukaryota</taxon>
        <taxon>Fungi</taxon>
        <taxon>Dikarya</taxon>
        <taxon>Ascomycota</taxon>
        <taxon>Pezizomycotina</taxon>
        <taxon>Eurotiomycetes</taxon>
        <taxon>Eurotiomycetidae</taxon>
        <taxon>Eurotiales</taxon>
        <taxon>Aspergillaceae</taxon>
        <taxon>Penicillium</taxon>
    </lineage>
</organism>
<dbReference type="OrthoDB" id="3549294at2759"/>
<evidence type="ECO:0000313" key="1">
    <source>
        <dbReference type="EMBL" id="KAJ5151682.1"/>
    </source>
</evidence>
<name>A0A9W9HLK2_9EURO</name>
<keyword evidence="2" id="KW-1185">Reference proteome</keyword>
<sequence length="294" mass="32042">MWLGGGWDGIVQQGPTREFLTPWTVSRTCRTSFAINRRICPTSSHKPLSSKRAFEALAGFARLHGLGSQFPIALATAMTLPAHRFYGSSVRLPLPSAKNGQRFAASIDAIPSTWEILNKQLPCYITLSCSPETMMSALCGSFWEPDVPCNLVSPWLHPVLHEVVGRTSSTVGQNQEILALIGAIRRPHLGALWIGAVASGLGPKIIQKVKTGQPPTDPLVYPWTGCPQSFMNTAGPGPYTRGHPECMALTTSFSGGRRWSLLYKQAPYAQGSLRGIFNQKLCASRYFALKMPST</sequence>
<gene>
    <name evidence="1" type="ORF">N7492_009977</name>
</gene>
<dbReference type="EMBL" id="JAPQKO010000008">
    <property type="protein sequence ID" value="KAJ5151682.1"/>
    <property type="molecule type" value="Genomic_DNA"/>
</dbReference>